<dbReference type="RefSeq" id="WP_188649395.1">
    <property type="nucleotide sequence ID" value="NZ_BMNR01000001.1"/>
</dbReference>
<sequence length="651" mass="75241">MISPTTIDQVFETARVEEVIGDFVQLKKAGSNFKGLSPFSDERSPSFMVSPVKQIWKDFSSGKGGNVVAFLMEHEHFTYPEAIKYLAKKYNIEVEETEQTNEQKEQQDERESLYLVSEFANSYFQKILHKTDQGKAIGLSYFKERGFTEDTIKKFDLGYSLDEWQAFTDEALKQGYKLEFLEKTGLTIVKEDKRFDRFKGRVMFPIKSMSGRVLGFGGRILINDKKAAKYVNSPESDIYHKSKVLYGIYHAKQSIAKEDNCYLVEGYTDVIQFHQTGIKNVVSSSGTALTPEQIRLINRLTKNITVLFDGDAAGMRASLRGIDLILEQGMNVKVCTFPEGEDPDSFAKQNTLEELSVYLIENAKDFIQFKASVLYEESKNDPIKKAETIRDIVNSISKIPDRIKKEIYIQECSKIMDISEEVLFSTLAQINKKDFKEADKQYKTEQRAFEVIKQQPVKKVDVQYVLERKIIEVLLLYGNRTEGFEDLILKENDKGQLILEPVINRAKVFEKIFLDLQDDEMEFTNPKFKTLYYTIIDTLNQNPEFQLKNFINSVDTDMANEITTILMEDERYALDDWERMHIFPKEKTQNVAQLVTETILSLRCFLIDQKVKEVQQKTIENKNNVNKSVLEEVKDYSGLKMLLSRKLNRAL</sequence>
<keyword evidence="7" id="KW-0863">Zinc-finger</keyword>
<keyword evidence="10 12" id="KW-0238">DNA-binding</keyword>
<dbReference type="Pfam" id="PF10410">
    <property type="entry name" value="DnaB_bind"/>
    <property type="match status" value="1"/>
</dbReference>
<dbReference type="Pfam" id="PF08275">
    <property type="entry name" value="DNAG_N"/>
    <property type="match status" value="1"/>
</dbReference>
<dbReference type="SMART" id="SM00493">
    <property type="entry name" value="TOPRIM"/>
    <property type="match status" value="1"/>
</dbReference>
<evidence type="ECO:0000313" key="16">
    <source>
        <dbReference type="Proteomes" id="UP000612329"/>
    </source>
</evidence>
<dbReference type="GO" id="GO:0003677">
    <property type="term" value="F:DNA binding"/>
    <property type="evidence" value="ECO:0007669"/>
    <property type="project" value="UniProtKB-KW"/>
</dbReference>
<protein>
    <recommendedName>
        <fullName evidence="12 13">DNA primase</fullName>
        <ecNumber evidence="12">2.7.7.101</ecNumber>
    </recommendedName>
</protein>
<dbReference type="GO" id="GO:0003899">
    <property type="term" value="F:DNA-directed RNA polymerase activity"/>
    <property type="evidence" value="ECO:0007669"/>
    <property type="project" value="UniProtKB-UniRule"/>
</dbReference>
<dbReference type="InterPro" id="IPR006295">
    <property type="entry name" value="DNA_primase_DnaG"/>
</dbReference>
<evidence type="ECO:0000256" key="1">
    <source>
        <dbReference type="ARBA" id="ARBA00022478"/>
    </source>
</evidence>
<dbReference type="Proteomes" id="UP000612329">
    <property type="component" value="Unassembled WGS sequence"/>
</dbReference>
<evidence type="ECO:0000256" key="7">
    <source>
        <dbReference type="ARBA" id="ARBA00022771"/>
    </source>
</evidence>
<evidence type="ECO:0000256" key="4">
    <source>
        <dbReference type="ARBA" id="ARBA00022695"/>
    </source>
</evidence>
<dbReference type="PIRSF" id="PIRSF002811">
    <property type="entry name" value="DnaG"/>
    <property type="match status" value="1"/>
</dbReference>
<dbReference type="GO" id="GO:0006269">
    <property type="term" value="P:DNA replication, synthesis of primer"/>
    <property type="evidence" value="ECO:0007669"/>
    <property type="project" value="UniProtKB-UniRule"/>
</dbReference>
<dbReference type="GO" id="GO:0008270">
    <property type="term" value="F:zinc ion binding"/>
    <property type="evidence" value="ECO:0007669"/>
    <property type="project" value="UniProtKB-KW"/>
</dbReference>
<keyword evidence="2 12" id="KW-0639">Primosome</keyword>
<dbReference type="InterPro" id="IPR006171">
    <property type="entry name" value="TOPRIM_dom"/>
</dbReference>
<keyword evidence="9" id="KW-0460">Magnesium</keyword>
<evidence type="ECO:0000256" key="11">
    <source>
        <dbReference type="ARBA" id="ARBA00023163"/>
    </source>
</evidence>
<dbReference type="GO" id="GO:0005737">
    <property type="term" value="C:cytoplasm"/>
    <property type="evidence" value="ECO:0007669"/>
    <property type="project" value="TreeGrafter"/>
</dbReference>
<comment type="subunit">
    <text evidence="12">Monomer. Interacts with DnaB.</text>
</comment>
<dbReference type="InterPro" id="IPR034151">
    <property type="entry name" value="TOPRIM_DnaG_bac"/>
</dbReference>
<dbReference type="InterPro" id="IPR019475">
    <property type="entry name" value="DNA_primase_DnaB-bd"/>
</dbReference>
<evidence type="ECO:0000256" key="5">
    <source>
        <dbReference type="ARBA" id="ARBA00022705"/>
    </source>
</evidence>
<keyword evidence="1 12" id="KW-0240">DNA-directed RNA polymerase</keyword>
<dbReference type="CDD" id="cd03364">
    <property type="entry name" value="TOPRIM_DnaG_primases"/>
    <property type="match status" value="1"/>
</dbReference>
<evidence type="ECO:0000256" key="12">
    <source>
        <dbReference type="HAMAP-Rule" id="MF_00974"/>
    </source>
</evidence>
<dbReference type="PROSITE" id="PS50880">
    <property type="entry name" value="TOPRIM"/>
    <property type="match status" value="1"/>
</dbReference>
<dbReference type="FunFam" id="3.90.580.10:FF:000001">
    <property type="entry name" value="DNA primase"/>
    <property type="match status" value="1"/>
</dbReference>
<name>A0A8J3BDC5_9FLAO</name>
<dbReference type="PANTHER" id="PTHR30313">
    <property type="entry name" value="DNA PRIMASE"/>
    <property type="match status" value="1"/>
</dbReference>
<dbReference type="AlphaFoldDB" id="A0A8J3BDC5"/>
<evidence type="ECO:0000256" key="13">
    <source>
        <dbReference type="PIRNR" id="PIRNR002811"/>
    </source>
</evidence>
<dbReference type="Pfam" id="PF01807">
    <property type="entry name" value="Zn_ribbon_DnaG"/>
    <property type="match status" value="1"/>
</dbReference>
<organism evidence="15 16">
    <name type="scientific">Yeosuana aromativorans</name>
    <dbReference type="NCBI Taxonomy" id="288019"/>
    <lineage>
        <taxon>Bacteria</taxon>
        <taxon>Pseudomonadati</taxon>
        <taxon>Bacteroidota</taxon>
        <taxon>Flavobacteriia</taxon>
        <taxon>Flavobacteriales</taxon>
        <taxon>Flavobacteriaceae</taxon>
        <taxon>Yeosuana</taxon>
    </lineage>
</organism>
<keyword evidence="8 13" id="KW-0862">Zinc</keyword>
<dbReference type="EC" id="2.7.7.101" evidence="12"/>
<dbReference type="InterPro" id="IPR037068">
    <property type="entry name" value="DNA_primase_core_N_sf"/>
</dbReference>
<dbReference type="GO" id="GO:0000428">
    <property type="term" value="C:DNA-directed RNA polymerase complex"/>
    <property type="evidence" value="ECO:0007669"/>
    <property type="project" value="UniProtKB-KW"/>
</dbReference>
<comment type="similarity">
    <text evidence="12 13">Belongs to the DnaG primase family.</text>
</comment>
<keyword evidence="11 12" id="KW-0804">Transcription</keyword>
<dbReference type="InterPro" id="IPR050219">
    <property type="entry name" value="DnaG_primase"/>
</dbReference>
<keyword evidence="5 12" id="KW-0235">DNA replication</keyword>
<dbReference type="NCBIfam" id="TIGR01391">
    <property type="entry name" value="dnaG"/>
    <property type="match status" value="1"/>
</dbReference>
<evidence type="ECO:0000259" key="14">
    <source>
        <dbReference type="PROSITE" id="PS50880"/>
    </source>
</evidence>
<dbReference type="Pfam" id="PF13155">
    <property type="entry name" value="Toprim_2"/>
    <property type="match status" value="1"/>
</dbReference>
<dbReference type="EMBL" id="BMNR01000001">
    <property type="protein sequence ID" value="GGK11301.1"/>
    <property type="molecule type" value="Genomic_DNA"/>
</dbReference>
<evidence type="ECO:0000256" key="9">
    <source>
        <dbReference type="ARBA" id="ARBA00022842"/>
    </source>
</evidence>
<dbReference type="Gene3D" id="3.90.980.10">
    <property type="entry name" value="DNA primase, catalytic core, N-terminal domain"/>
    <property type="match status" value="1"/>
</dbReference>
<comment type="cofactor">
    <cofactor evidence="13">
        <name>Zn(2+)</name>
        <dbReference type="ChEBI" id="CHEBI:29105"/>
    </cofactor>
    <text evidence="13">Binds 1 zinc ion per monomer.</text>
</comment>
<evidence type="ECO:0000256" key="10">
    <source>
        <dbReference type="ARBA" id="ARBA00023125"/>
    </source>
</evidence>
<keyword evidence="3 12" id="KW-0808">Transferase</keyword>
<comment type="caution">
    <text evidence="12">Lacks conserved residue(s) required for the propagation of feature annotation.</text>
</comment>
<evidence type="ECO:0000256" key="8">
    <source>
        <dbReference type="ARBA" id="ARBA00022833"/>
    </source>
</evidence>
<dbReference type="HAMAP" id="MF_00974">
    <property type="entry name" value="DNA_primase_DnaG"/>
    <property type="match status" value="1"/>
</dbReference>
<comment type="caution">
    <text evidence="15">The sequence shown here is derived from an EMBL/GenBank/DDBJ whole genome shotgun (WGS) entry which is preliminary data.</text>
</comment>
<evidence type="ECO:0000313" key="15">
    <source>
        <dbReference type="EMBL" id="GGK11301.1"/>
    </source>
</evidence>
<dbReference type="GO" id="GO:1990077">
    <property type="term" value="C:primosome complex"/>
    <property type="evidence" value="ECO:0007669"/>
    <property type="project" value="UniProtKB-KW"/>
</dbReference>
<dbReference type="Gene3D" id="3.40.1360.10">
    <property type="match status" value="1"/>
</dbReference>
<evidence type="ECO:0000256" key="3">
    <source>
        <dbReference type="ARBA" id="ARBA00022679"/>
    </source>
</evidence>
<accession>A0A8J3BDC5</accession>
<proteinExistence type="inferred from homology"/>
<dbReference type="Gene3D" id="3.90.580.10">
    <property type="entry name" value="Zinc finger, CHC2-type domain"/>
    <property type="match status" value="1"/>
</dbReference>
<evidence type="ECO:0000256" key="2">
    <source>
        <dbReference type="ARBA" id="ARBA00022515"/>
    </source>
</evidence>
<keyword evidence="16" id="KW-1185">Reference proteome</keyword>
<gene>
    <name evidence="12 15" type="primary">dnaG</name>
    <name evidence="15" type="ORF">GCM10007962_01890</name>
</gene>
<reference evidence="15" key="2">
    <citation type="submission" date="2020-09" db="EMBL/GenBank/DDBJ databases">
        <authorList>
            <person name="Sun Q."/>
            <person name="Ohkuma M."/>
        </authorList>
    </citation>
    <scope>NUCLEOTIDE SEQUENCE</scope>
    <source>
        <strain evidence="15">JCM 12862</strain>
    </source>
</reference>
<dbReference type="PANTHER" id="PTHR30313:SF2">
    <property type="entry name" value="DNA PRIMASE"/>
    <property type="match status" value="1"/>
</dbReference>
<evidence type="ECO:0000256" key="6">
    <source>
        <dbReference type="ARBA" id="ARBA00022723"/>
    </source>
</evidence>
<keyword evidence="6 13" id="KW-0479">Metal-binding</keyword>
<keyword evidence="4 12" id="KW-0548">Nucleotidyltransferase</keyword>
<dbReference type="SUPFAM" id="SSF57783">
    <property type="entry name" value="Zinc beta-ribbon"/>
    <property type="match status" value="1"/>
</dbReference>
<dbReference type="InterPro" id="IPR013264">
    <property type="entry name" value="DNAG_N"/>
</dbReference>
<dbReference type="SUPFAM" id="SSF56731">
    <property type="entry name" value="DNA primase core"/>
    <property type="match status" value="1"/>
</dbReference>
<dbReference type="InterPro" id="IPR036977">
    <property type="entry name" value="DNA_primase_Znf_CHC2"/>
</dbReference>
<reference evidence="15" key="1">
    <citation type="journal article" date="2014" name="Int. J. Syst. Evol. Microbiol.">
        <title>Complete genome sequence of Corynebacterium casei LMG S-19264T (=DSM 44701T), isolated from a smear-ripened cheese.</title>
        <authorList>
            <consortium name="US DOE Joint Genome Institute (JGI-PGF)"/>
            <person name="Walter F."/>
            <person name="Albersmeier A."/>
            <person name="Kalinowski J."/>
            <person name="Ruckert C."/>
        </authorList>
    </citation>
    <scope>NUCLEOTIDE SEQUENCE</scope>
    <source>
        <strain evidence="15">JCM 12862</strain>
    </source>
</reference>
<dbReference type="InterPro" id="IPR002694">
    <property type="entry name" value="Znf_CHC2"/>
</dbReference>
<comment type="function">
    <text evidence="12 13">RNA polymerase that catalyzes the synthesis of short RNA molecules used as primers for DNA polymerase during DNA replication.</text>
</comment>
<dbReference type="SMART" id="SM00400">
    <property type="entry name" value="ZnF_CHCC"/>
    <property type="match status" value="1"/>
</dbReference>
<comment type="catalytic activity">
    <reaction evidence="12">
        <text>ssDNA + n NTP = ssDNA/pppN(pN)n-1 hybrid + (n-1) diphosphate.</text>
        <dbReference type="EC" id="2.7.7.101"/>
    </reaction>
</comment>
<dbReference type="InterPro" id="IPR030846">
    <property type="entry name" value="DnaG_bac"/>
</dbReference>
<feature type="domain" description="Toprim" evidence="14">
    <location>
        <begin position="259"/>
        <end position="340"/>
    </location>
</feature>